<keyword evidence="2" id="KW-1185">Reference proteome</keyword>
<name>A0A0R0CHV7_9GAMM</name>
<dbReference type="AlphaFoldDB" id="A0A0R0CHV7"/>
<organism evidence="1 2">
    <name type="scientific">Stenotrophomonas humi</name>
    <dbReference type="NCBI Taxonomy" id="405444"/>
    <lineage>
        <taxon>Bacteria</taxon>
        <taxon>Pseudomonadati</taxon>
        <taxon>Pseudomonadota</taxon>
        <taxon>Gammaproteobacteria</taxon>
        <taxon>Lysobacterales</taxon>
        <taxon>Lysobacteraceae</taxon>
        <taxon>Stenotrophomonas</taxon>
    </lineage>
</organism>
<comment type="caution">
    <text evidence="1">The sequence shown here is derived from an EMBL/GenBank/DDBJ whole genome shotgun (WGS) entry which is preliminary data.</text>
</comment>
<sequence length="217" mass="23469">MLEDERLEDLSDETLETLRAMDTASSRNVSLVERLEAFCKGSDKSQLARVFSNAVFDAALKGDPDAQACTLLMGPSSWQGSGPIPAGAAEIGRYSQHAPEFTQKALQRADPRVAVRALHSYVQSPTGHASWTDGLPKPDPALTWRGARLASLRALPVQRAVIELQLSAFGTTGILSPSDIQSADRWAQGTFEREFRGEDAINVDSPVPCYSSQDLAP</sequence>
<dbReference type="EMBL" id="LDJI01000006">
    <property type="protein sequence ID" value="KRG65566.1"/>
    <property type="molecule type" value="Genomic_DNA"/>
</dbReference>
<dbReference type="PATRIC" id="fig|405444.3.peg.3297"/>
<protein>
    <submittedName>
        <fullName evidence="1">Uncharacterized protein</fullName>
    </submittedName>
</protein>
<dbReference type="Proteomes" id="UP000050864">
    <property type="component" value="Unassembled WGS sequence"/>
</dbReference>
<reference evidence="1 2" key="1">
    <citation type="submission" date="2015-05" db="EMBL/GenBank/DDBJ databases">
        <title>Genome sequencing and analysis of members of genus Stenotrophomonas.</title>
        <authorList>
            <person name="Patil P.P."/>
            <person name="Midha S."/>
            <person name="Patil P.B."/>
        </authorList>
    </citation>
    <scope>NUCLEOTIDE SEQUENCE [LARGE SCALE GENOMIC DNA]</scope>
    <source>
        <strain evidence="1 2">DSM 18929</strain>
    </source>
</reference>
<dbReference type="STRING" id="405444.ABB26_03170"/>
<proteinExistence type="predicted"/>
<evidence type="ECO:0000313" key="2">
    <source>
        <dbReference type="Proteomes" id="UP000050864"/>
    </source>
</evidence>
<gene>
    <name evidence="1" type="ORF">ABB26_03170</name>
</gene>
<accession>A0A0R0CHV7</accession>
<evidence type="ECO:0000313" key="1">
    <source>
        <dbReference type="EMBL" id="KRG65566.1"/>
    </source>
</evidence>